<sequence>MSNAPPLPTAGRGAKKPASQRIPAIAQPFVSDKARKLLDIIEKWVDEECIPAQAVYAAQVGTGDERWNGYPSVLDDLKKRARELGLWNMFLPRNHYSNLAEYDRYGGAGGFTNLEYGLMAELLGRSTIASEACNCAAPDTGNMEVIARYGTAEHKKKWLTPLLAGEIRSGFLMTEPDKASSDGSNISLSIRKEGNDLVLNGSKWWSSGAGDDRCKIFIVMGLSDPDNQDKYKRQSMVLVPAGTKGLIIHRMLSVYGYDDAPHGHAHITFDNVRIPASNLLLGFGRGNEIAQGRLGPGRIHHAMRSIGAAEVAQEWMIARLNDERKIPFGKPLREHGVLLEWVAKSRVEIDSSRLIVLNAAIQIDNGDAKSALTEIAQAKILTPTMACTVIDRAVQSHGAMGVCQDTPLASMWAHIRTIRIADGPDEVHLNQLGRRETRNRAQECIGRLQAQKQTSEELFRRYRVPDKQLGGSKVQGFTAKL</sequence>
<keyword evidence="13" id="KW-1185">Reference proteome</keyword>
<dbReference type="InterPro" id="IPR013786">
    <property type="entry name" value="AcylCoA_DH/ox_N"/>
</dbReference>
<dbReference type="InterPro" id="IPR006091">
    <property type="entry name" value="Acyl-CoA_Oxase/DH_mid-dom"/>
</dbReference>
<comment type="cofactor">
    <cofactor evidence="1 7">
        <name>FAD</name>
        <dbReference type="ChEBI" id="CHEBI:57692"/>
    </cofactor>
</comment>
<evidence type="ECO:0000259" key="9">
    <source>
        <dbReference type="Pfam" id="PF00441"/>
    </source>
</evidence>
<dbReference type="InterPro" id="IPR046373">
    <property type="entry name" value="Acyl-CoA_Oxase/DH_mid-dom_sf"/>
</dbReference>
<dbReference type="PANTHER" id="PTHR48083:SF13">
    <property type="entry name" value="ACYL-COA DEHYDROGENASE FAMILY MEMBER 11"/>
    <property type="match status" value="1"/>
</dbReference>
<evidence type="ECO:0000256" key="8">
    <source>
        <dbReference type="SAM" id="MobiDB-lite"/>
    </source>
</evidence>
<evidence type="ECO:0000259" key="10">
    <source>
        <dbReference type="Pfam" id="PF02770"/>
    </source>
</evidence>
<dbReference type="GO" id="GO:0050660">
    <property type="term" value="F:flavin adenine dinucleotide binding"/>
    <property type="evidence" value="ECO:0007669"/>
    <property type="project" value="InterPro"/>
</dbReference>
<dbReference type="GO" id="GO:0033539">
    <property type="term" value="P:fatty acid beta-oxidation using acyl-CoA dehydrogenase"/>
    <property type="evidence" value="ECO:0007669"/>
    <property type="project" value="TreeGrafter"/>
</dbReference>
<dbReference type="InterPro" id="IPR009075">
    <property type="entry name" value="AcylCo_DH/oxidase_C"/>
</dbReference>
<dbReference type="RefSeq" id="XP_033588764.1">
    <property type="nucleotide sequence ID" value="XM_033729895.1"/>
</dbReference>
<evidence type="ECO:0000256" key="2">
    <source>
        <dbReference type="ARBA" id="ARBA00009347"/>
    </source>
</evidence>
<dbReference type="GeneID" id="54470897"/>
<feature type="domain" description="Acyl-CoA oxidase/dehydrogenase middle" evidence="10">
    <location>
        <begin position="171"/>
        <end position="272"/>
    </location>
</feature>
<dbReference type="GO" id="GO:0003995">
    <property type="term" value="F:acyl-CoA dehydrogenase activity"/>
    <property type="evidence" value="ECO:0007669"/>
    <property type="project" value="TreeGrafter"/>
</dbReference>
<evidence type="ECO:0000256" key="5">
    <source>
        <dbReference type="ARBA" id="ARBA00022827"/>
    </source>
</evidence>
<evidence type="ECO:0000313" key="12">
    <source>
        <dbReference type="EMBL" id="KAF2482194.1"/>
    </source>
</evidence>
<evidence type="ECO:0000256" key="1">
    <source>
        <dbReference type="ARBA" id="ARBA00001974"/>
    </source>
</evidence>
<proteinExistence type="inferred from homology"/>
<protein>
    <submittedName>
        <fullName evidence="12">Acyl-CoA dehydrogenase/oxidase</fullName>
    </submittedName>
</protein>
<dbReference type="InterPro" id="IPR037069">
    <property type="entry name" value="AcylCoA_DH/ox_N_sf"/>
</dbReference>
<dbReference type="SUPFAM" id="SSF56645">
    <property type="entry name" value="Acyl-CoA dehydrogenase NM domain-like"/>
    <property type="match status" value="1"/>
</dbReference>
<feature type="domain" description="Acyl-CoA dehydrogenase/oxidase C-terminal" evidence="9">
    <location>
        <begin position="284"/>
        <end position="435"/>
    </location>
</feature>
<dbReference type="GO" id="GO:0005737">
    <property type="term" value="C:cytoplasm"/>
    <property type="evidence" value="ECO:0007669"/>
    <property type="project" value="TreeGrafter"/>
</dbReference>
<dbReference type="InterPro" id="IPR050741">
    <property type="entry name" value="Acyl-CoA_dehydrogenase"/>
</dbReference>
<dbReference type="AlphaFoldDB" id="A0A6A6PRB9"/>
<reference evidence="12" key="1">
    <citation type="journal article" date="2020" name="Stud. Mycol.">
        <title>101 Dothideomycetes genomes: a test case for predicting lifestyles and emergence of pathogens.</title>
        <authorList>
            <person name="Haridas S."/>
            <person name="Albert R."/>
            <person name="Binder M."/>
            <person name="Bloem J."/>
            <person name="Labutti K."/>
            <person name="Salamov A."/>
            <person name="Andreopoulos B."/>
            <person name="Baker S."/>
            <person name="Barry K."/>
            <person name="Bills G."/>
            <person name="Bluhm B."/>
            <person name="Cannon C."/>
            <person name="Castanera R."/>
            <person name="Culley D."/>
            <person name="Daum C."/>
            <person name="Ezra D."/>
            <person name="Gonzalez J."/>
            <person name="Henrissat B."/>
            <person name="Kuo A."/>
            <person name="Liang C."/>
            <person name="Lipzen A."/>
            <person name="Lutzoni F."/>
            <person name="Magnuson J."/>
            <person name="Mondo S."/>
            <person name="Nolan M."/>
            <person name="Ohm R."/>
            <person name="Pangilinan J."/>
            <person name="Park H.-J."/>
            <person name="Ramirez L."/>
            <person name="Alfaro M."/>
            <person name="Sun H."/>
            <person name="Tritt A."/>
            <person name="Yoshinaga Y."/>
            <person name="Zwiers L.-H."/>
            <person name="Turgeon B."/>
            <person name="Goodwin S."/>
            <person name="Spatafora J."/>
            <person name="Crous P."/>
            <person name="Grigoriev I."/>
        </authorList>
    </citation>
    <scope>NUCLEOTIDE SEQUENCE</scope>
    <source>
        <strain evidence="12">CBS 113389</strain>
    </source>
</reference>
<evidence type="ECO:0000256" key="6">
    <source>
        <dbReference type="ARBA" id="ARBA00023002"/>
    </source>
</evidence>
<dbReference type="InterPro" id="IPR036250">
    <property type="entry name" value="AcylCo_DH-like_C"/>
</dbReference>
<dbReference type="Pfam" id="PF02770">
    <property type="entry name" value="Acyl-CoA_dh_M"/>
    <property type="match status" value="1"/>
</dbReference>
<evidence type="ECO:0000256" key="4">
    <source>
        <dbReference type="ARBA" id="ARBA00022630"/>
    </source>
</evidence>
<gene>
    <name evidence="12" type="ORF">BDY17DRAFT_179520</name>
</gene>
<dbReference type="EMBL" id="MU001637">
    <property type="protein sequence ID" value="KAF2482194.1"/>
    <property type="molecule type" value="Genomic_DNA"/>
</dbReference>
<keyword evidence="4 7" id="KW-0285">Flavoprotein</keyword>
<dbReference type="Gene3D" id="1.10.540.10">
    <property type="entry name" value="Acyl-CoA dehydrogenase/oxidase, N-terminal domain"/>
    <property type="match status" value="1"/>
</dbReference>
<comment type="subunit">
    <text evidence="3">Homodimer.</text>
</comment>
<dbReference type="Gene3D" id="1.20.140.10">
    <property type="entry name" value="Butyryl-CoA Dehydrogenase, subunit A, domain 3"/>
    <property type="match status" value="1"/>
</dbReference>
<feature type="domain" description="Acyl-CoA dehydrogenase/oxidase N-terminal" evidence="11">
    <location>
        <begin position="32"/>
        <end position="166"/>
    </location>
</feature>
<dbReference type="SUPFAM" id="SSF47203">
    <property type="entry name" value="Acyl-CoA dehydrogenase C-terminal domain-like"/>
    <property type="match status" value="1"/>
</dbReference>
<dbReference type="PANTHER" id="PTHR48083">
    <property type="entry name" value="MEDIUM-CHAIN SPECIFIC ACYL-COA DEHYDROGENASE, MITOCHONDRIAL-RELATED"/>
    <property type="match status" value="1"/>
</dbReference>
<dbReference type="OrthoDB" id="434771at2759"/>
<evidence type="ECO:0000259" key="11">
    <source>
        <dbReference type="Pfam" id="PF02771"/>
    </source>
</evidence>
<evidence type="ECO:0000313" key="13">
    <source>
        <dbReference type="Proteomes" id="UP000799767"/>
    </source>
</evidence>
<accession>A0A6A6PRB9</accession>
<comment type="similarity">
    <text evidence="2 7">Belongs to the acyl-CoA dehydrogenase family.</text>
</comment>
<evidence type="ECO:0000256" key="3">
    <source>
        <dbReference type="ARBA" id="ARBA00011738"/>
    </source>
</evidence>
<organism evidence="12 13">
    <name type="scientific">Neohortaea acidophila</name>
    <dbReference type="NCBI Taxonomy" id="245834"/>
    <lineage>
        <taxon>Eukaryota</taxon>
        <taxon>Fungi</taxon>
        <taxon>Dikarya</taxon>
        <taxon>Ascomycota</taxon>
        <taxon>Pezizomycotina</taxon>
        <taxon>Dothideomycetes</taxon>
        <taxon>Dothideomycetidae</taxon>
        <taxon>Mycosphaerellales</taxon>
        <taxon>Teratosphaeriaceae</taxon>
        <taxon>Neohortaea</taxon>
    </lineage>
</organism>
<dbReference type="Pfam" id="PF02771">
    <property type="entry name" value="Acyl-CoA_dh_N"/>
    <property type="match status" value="1"/>
</dbReference>
<evidence type="ECO:0000256" key="7">
    <source>
        <dbReference type="RuleBase" id="RU362125"/>
    </source>
</evidence>
<keyword evidence="6 7" id="KW-0560">Oxidoreductase</keyword>
<name>A0A6A6PRB9_9PEZI</name>
<keyword evidence="5 7" id="KW-0274">FAD</keyword>
<dbReference type="Proteomes" id="UP000799767">
    <property type="component" value="Unassembled WGS sequence"/>
</dbReference>
<feature type="region of interest" description="Disordered" evidence="8">
    <location>
        <begin position="1"/>
        <end position="20"/>
    </location>
</feature>
<dbReference type="InterPro" id="IPR009100">
    <property type="entry name" value="AcylCoA_DH/oxidase_NM_dom_sf"/>
</dbReference>
<dbReference type="Gene3D" id="2.40.110.10">
    <property type="entry name" value="Butyryl-CoA Dehydrogenase, subunit A, domain 2"/>
    <property type="match status" value="1"/>
</dbReference>
<dbReference type="Pfam" id="PF00441">
    <property type="entry name" value="Acyl-CoA_dh_1"/>
    <property type="match status" value="1"/>
</dbReference>